<sequence length="67" mass="7410">MISTSEFIVSFALCKVSSTSLKGKIGFDYSMYSVQTSKLSCYSLNFFTRITKSGSSLTYLNILTVNV</sequence>
<accession>A0A0A9A3Q1</accession>
<evidence type="ECO:0000313" key="1">
    <source>
        <dbReference type="EMBL" id="JAD43600.1"/>
    </source>
</evidence>
<name>A0A0A9A3Q1_ARUDO</name>
<dbReference type="AlphaFoldDB" id="A0A0A9A3Q1"/>
<reference evidence="1" key="1">
    <citation type="submission" date="2014-09" db="EMBL/GenBank/DDBJ databases">
        <authorList>
            <person name="Magalhaes I.L.F."/>
            <person name="Oliveira U."/>
            <person name="Santos F.R."/>
            <person name="Vidigal T.H.D.A."/>
            <person name="Brescovit A.D."/>
            <person name="Santos A.J."/>
        </authorList>
    </citation>
    <scope>NUCLEOTIDE SEQUENCE</scope>
    <source>
        <tissue evidence="1">Shoot tissue taken approximately 20 cm above the soil surface</tissue>
    </source>
</reference>
<proteinExistence type="predicted"/>
<protein>
    <submittedName>
        <fullName evidence="1">Uncharacterized protein</fullName>
    </submittedName>
</protein>
<reference evidence="1" key="2">
    <citation type="journal article" date="2015" name="Data Brief">
        <title>Shoot transcriptome of the giant reed, Arundo donax.</title>
        <authorList>
            <person name="Barrero R.A."/>
            <person name="Guerrero F.D."/>
            <person name="Moolhuijzen P."/>
            <person name="Goolsby J.A."/>
            <person name="Tidwell J."/>
            <person name="Bellgard S.E."/>
            <person name="Bellgard M.I."/>
        </authorList>
    </citation>
    <scope>NUCLEOTIDE SEQUENCE</scope>
    <source>
        <tissue evidence="1">Shoot tissue taken approximately 20 cm above the soil surface</tissue>
    </source>
</reference>
<organism evidence="1">
    <name type="scientific">Arundo donax</name>
    <name type="common">Giant reed</name>
    <name type="synonym">Donax arundinaceus</name>
    <dbReference type="NCBI Taxonomy" id="35708"/>
    <lineage>
        <taxon>Eukaryota</taxon>
        <taxon>Viridiplantae</taxon>
        <taxon>Streptophyta</taxon>
        <taxon>Embryophyta</taxon>
        <taxon>Tracheophyta</taxon>
        <taxon>Spermatophyta</taxon>
        <taxon>Magnoliopsida</taxon>
        <taxon>Liliopsida</taxon>
        <taxon>Poales</taxon>
        <taxon>Poaceae</taxon>
        <taxon>PACMAD clade</taxon>
        <taxon>Arundinoideae</taxon>
        <taxon>Arundineae</taxon>
        <taxon>Arundo</taxon>
    </lineage>
</organism>
<dbReference type="EMBL" id="GBRH01254295">
    <property type="protein sequence ID" value="JAD43600.1"/>
    <property type="molecule type" value="Transcribed_RNA"/>
</dbReference>